<evidence type="ECO:0000256" key="2">
    <source>
        <dbReference type="ARBA" id="ARBA00022723"/>
    </source>
</evidence>
<dbReference type="EMBL" id="OKQR01000001">
    <property type="protein sequence ID" value="SPD91742.1"/>
    <property type="molecule type" value="Genomic_DNA"/>
</dbReference>
<feature type="binding site" evidence="9">
    <location>
        <begin position="12"/>
        <end position="14"/>
    </location>
    <ligand>
        <name>substrate</name>
    </ligand>
</feature>
<keyword evidence="8 9" id="KW-0119">Carbohydrate metabolism</keyword>
<keyword evidence="3 9" id="KW-0547">Nucleotide-binding</keyword>
<feature type="domain" description="Carbohydrate kinase PfkB" evidence="11">
    <location>
        <begin position="3"/>
        <end position="297"/>
    </location>
</feature>
<evidence type="ECO:0000256" key="1">
    <source>
        <dbReference type="ARBA" id="ARBA00022679"/>
    </source>
</evidence>
<keyword evidence="9" id="KW-0963">Cytoplasm</keyword>
<comment type="catalytic activity">
    <reaction evidence="9">
        <text>D-ribose + ATP = D-ribose 5-phosphate + ADP + H(+)</text>
        <dbReference type="Rhea" id="RHEA:13697"/>
        <dbReference type="ChEBI" id="CHEBI:15378"/>
        <dbReference type="ChEBI" id="CHEBI:30616"/>
        <dbReference type="ChEBI" id="CHEBI:47013"/>
        <dbReference type="ChEBI" id="CHEBI:78346"/>
        <dbReference type="ChEBI" id="CHEBI:456216"/>
        <dbReference type="EC" id="2.7.1.15"/>
    </reaction>
</comment>
<dbReference type="Proteomes" id="UP000237923">
    <property type="component" value="Unassembled WGS sequence"/>
</dbReference>
<protein>
    <recommendedName>
        <fullName evidence="9 10">Ribokinase</fullName>
        <shortName evidence="9">RK</shortName>
        <ecNumber evidence="9 10">2.7.1.15</ecNumber>
    </recommendedName>
</protein>
<dbReference type="GO" id="GO:0046872">
    <property type="term" value="F:metal ion binding"/>
    <property type="evidence" value="ECO:0007669"/>
    <property type="project" value="UniProtKB-KW"/>
</dbReference>
<comment type="cofactor">
    <cofactor evidence="9">
        <name>Mg(2+)</name>
        <dbReference type="ChEBI" id="CHEBI:18420"/>
    </cofactor>
    <text evidence="9">Requires a divalent cation, most likely magnesium in vivo, as an electrophilic catalyst to aid phosphoryl group transfer. It is the chelate of the metal and the nucleotide that is the actual substrate.</text>
</comment>
<evidence type="ECO:0000256" key="10">
    <source>
        <dbReference type="NCBIfam" id="TIGR02152"/>
    </source>
</evidence>
<evidence type="ECO:0000313" key="14">
    <source>
        <dbReference type="Proteomes" id="UP000237923"/>
    </source>
</evidence>
<dbReference type="AlphaFoldDB" id="A0A2N9K9M3"/>
<dbReference type="RefSeq" id="WP_105299662.1">
    <property type="nucleotide sequence ID" value="NZ_OKQR01000001.1"/>
</dbReference>
<feature type="binding site" evidence="9">
    <location>
        <position position="250"/>
    </location>
    <ligand>
        <name>K(+)</name>
        <dbReference type="ChEBI" id="CHEBI:29103"/>
    </ligand>
</feature>
<comment type="pathway">
    <text evidence="9">Carbohydrate metabolism; D-ribose degradation; D-ribose 5-phosphate from beta-D-ribopyranose: step 2/2.</text>
</comment>
<dbReference type="SUPFAM" id="SSF53613">
    <property type="entry name" value="Ribokinase-like"/>
    <property type="match status" value="1"/>
</dbReference>
<feature type="binding site" evidence="9">
    <location>
        <position position="254"/>
    </location>
    <ligand>
        <name>substrate</name>
    </ligand>
</feature>
<evidence type="ECO:0000256" key="4">
    <source>
        <dbReference type="ARBA" id="ARBA00022777"/>
    </source>
</evidence>
<keyword evidence="1 9" id="KW-0808">Transferase</keyword>
<keyword evidence="7 9" id="KW-0630">Potassium</keyword>
<evidence type="ECO:0000313" key="12">
    <source>
        <dbReference type="EMBL" id="SPD91742.1"/>
    </source>
</evidence>
<comment type="activity regulation">
    <text evidence="9">Activated by a monovalent cation that binds near, but not in, the active site. The most likely occupant of the site in vivo is potassium. Ion binding induces a conformational change that may alter substrate affinity.</text>
</comment>
<feature type="active site" description="Proton acceptor" evidence="9">
    <location>
        <position position="254"/>
    </location>
</feature>
<comment type="subcellular location">
    <subcellularLocation>
        <location evidence="9">Cytoplasm</location>
    </subcellularLocation>
</comment>
<feature type="binding site" evidence="9">
    <location>
        <begin position="40"/>
        <end position="44"/>
    </location>
    <ligand>
        <name>substrate</name>
    </ligand>
</feature>
<keyword evidence="5 9" id="KW-0067">ATP-binding</keyword>
<dbReference type="GO" id="GO:0005524">
    <property type="term" value="F:ATP binding"/>
    <property type="evidence" value="ECO:0007669"/>
    <property type="project" value="UniProtKB-UniRule"/>
</dbReference>
<dbReference type="InterPro" id="IPR011877">
    <property type="entry name" value="Ribokinase"/>
</dbReference>
<keyword evidence="6 9" id="KW-0460">Magnesium</keyword>
<evidence type="ECO:0000256" key="8">
    <source>
        <dbReference type="ARBA" id="ARBA00023277"/>
    </source>
</evidence>
<dbReference type="Proteomes" id="UP000239237">
    <property type="component" value="Unassembled WGS sequence"/>
</dbReference>
<evidence type="ECO:0000256" key="6">
    <source>
        <dbReference type="ARBA" id="ARBA00022842"/>
    </source>
</evidence>
<keyword evidence="4 9" id="KW-0418">Kinase</keyword>
<comment type="subunit">
    <text evidence="9">Homodimer.</text>
</comment>
<feature type="binding site" evidence="9">
    <location>
        <position position="140"/>
    </location>
    <ligand>
        <name>substrate</name>
    </ligand>
</feature>
<dbReference type="InterPro" id="IPR002139">
    <property type="entry name" value="Ribo/fructo_kinase"/>
</dbReference>
<dbReference type="Pfam" id="PF00294">
    <property type="entry name" value="PfkB"/>
    <property type="match status" value="1"/>
</dbReference>
<dbReference type="GO" id="GO:0004747">
    <property type="term" value="F:ribokinase activity"/>
    <property type="evidence" value="ECO:0007669"/>
    <property type="project" value="UniProtKB-UniRule"/>
</dbReference>
<reference evidence="13 14" key="1">
    <citation type="submission" date="2018-02" db="EMBL/GenBank/DDBJ databases">
        <authorList>
            <person name="Cohen D.B."/>
            <person name="Kent A.D."/>
        </authorList>
    </citation>
    <scope>NUCLEOTIDE SEQUENCE [LARGE SCALE GENOMIC DNA]</scope>
    <source>
        <strain evidence="13 14">CECT 9216</strain>
    </source>
</reference>
<evidence type="ECO:0000256" key="3">
    <source>
        <dbReference type="ARBA" id="ARBA00022741"/>
    </source>
</evidence>
<evidence type="ECO:0000313" key="13">
    <source>
        <dbReference type="EMBL" id="SPE07021.1"/>
    </source>
</evidence>
<evidence type="ECO:0000259" key="11">
    <source>
        <dbReference type="Pfam" id="PF00294"/>
    </source>
</evidence>
<dbReference type="InterPro" id="IPR029056">
    <property type="entry name" value="Ribokinase-like"/>
</dbReference>
<name>A0A2N9K9M3_9LACO</name>
<evidence type="ECO:0000256" key="9">
    <source>
        <dbReference type="HAMAP-Rule" id="MF_01987"/>
    </source>
</evidence>
<comment type="function">
    <text evidence="9">Catalyzes the phosphorylation of ribose at O-5 in a reaction requiring ATP and magnesium. The resulting D-ribose-5-phosphate can then be used either for sythesis of nucleotides, histidine, and tryptophan, or as a component of the pentose phosphate pathway.</text>
</comment>
<dbReference type="PRINTS" id="PR00990">
    <property type="entry name" value="RIBOKINASE"/>
</dbReference>
<comment type="similarity">
    <text evidence="9">Belongs to the carbohydrate kinase PfkB family. Ribokinase subfamily.</text>
</comment>
<feature type="binding site" evidence="9">
    <location>
        <position position="290"/>
    </location>
    <ligand>
        <name>K(+)</name>
        <dbReference type="ChEBI" id="CHEBI:29103"/>
    </ligand>
</feature>
<evidence type="ECO:0000256" key="7">
    <source>
        <dbReference type="ARBA" id="ARBA00022958"/>
    </source>
</evidence>
<feature type="binding site" evidence="9">
    <location>
        <position position="185"/>
    </location>
    <ligand>
        <name>ATP</name>
        <dbReference type="ChEBI" id="CHEBI:30616"/>
    </ligand>
</feature>
<dbReference type="GO" id="GO:0019303">
    <property type="term" value="P:D-ribose catabolic process"/>
    <property type="evidence" value="ECO:0007669"/>
    <property type="project" value="UniProtKB-UniRule"/>
</dbReference>
<dbReference type="HAMAP" id="MF_01987">
    <property type="entry name" value="Ribokinase"/>
    <property type="match status" value="1"/>
</dbReference>
<evidence type="ECO:0000313" key="15">
    <source>
        <dbReference type="Proteomes" id="UP000239237"/>
    </source>
</evidence>
<dbReference type="Gene3D" id="3.40.1190.20">
    <property type="match status" value="1"/>
</dbReference>
<feature type="binding site" evidence="9">
    <location>
        <position position="288"/>
    </location>
    <ligand>
        <name>K(+)</name>
        <dbReference type="ChEBI" id="CHEBI:29103"/>
    </ligand>
</feature>
<dbReference type="InterPro" id="IPR011611">
    <property type="entry name" value="PfkB_dom"/>
</dbReference>
<keyword evidence="15" id="KW-1185">Reference proteome</keyword>
<feature type="binding site" evidence="9">
    <location>
        <begin position="222"/>
        <end position="227"/>
    </location>
    <ligand>
        <name>ATP</name>
        <dbReference type="ChEBI" id="CHEBI:30616"/>
    </ligand>
</feature>
<feature type="binding site" evidence="9">
    <location>
        <position position="285"/>
    </location>
    <ligand>
        <name>K(+)</name>
        <dbReference type="ChEBI" id="CHEBI:29103"/>
    </ligand>
</feature>
<dbReference type="EC" id="2.7.1.15" evidence="9 10"/>
<keyword evidence="2 9" id="KW-0479">Metal-binding</keyword>
<feature type="binding site" evidence="9">
    <location>
        <position position="248"/>
    </location>
    <ligand>
        <name>K(+)</name>
        <dbReference type="ChEBI" id="CHEBI:29103"/>
    </ligand>
</feature>
<evidence type="ECO:0000256" key="5">
    <source>
        <dbReference type="ARBA" id="ARBA00022840"/>
    </source>
</evidence>
<dbReference type="EMBL" id="OKQU01000001">
    <property type="protein sequence ID" value="SPE07021.1"/>
    <property type="molecule type" value="Genomic_DNA"/>
</dbReference>
<reference evidence="12 15" key="2">
    <citation type="submission" date="2018-02" db="EMBL/GenBank/DDBJ databases">
        <authorList>
            <person name="Rodrigo-Torres L."/>
            <person name="Arahal R. D."/>
            <person name="Lucena T."/>
        </authorList>
    </citation>
    <scope>NUCLEOTIDE SEQUENCE [LARGE SCALE GENOMIC DNA]</scope>
    <source>
        <strain evidence="12 15">CECT 8486</strain>
    </source>
</reference>
<dbReference type="UniPathway" id="UPA00916">
    <property type="reaction ID" value="UER00889"/>
</dbReference>
<dbReference type="PANTHER" id="PTHR10584:SF166">
    <property type="entry name" value="RIBOKINASE"/>
    <property type="match status" value="1"/>
</dbReference>
<dbReference type="PANTHER" id="PTHR10584">
    <property type="entry name" value="SUGAR KINASE"/>
    <property type="match status" value="1"/>
</dbReference>
<gene>
    <name evidence="13" type="primary">rbsK_1</name>
    <name evidence="9" type="synonym">rbsK</name>
    <name evidence="12" type="ORF">LES8486_00727</name>
    <name evidence="13" type="ORF">LES9216_00874</name>
</gene>
<dbReference type="NCBIfam" id="TIGR02152">
    <property type="entry name" value="D_ribokin_bact"/>
    <property type="match status" value="1"/>
</dbReference>
<feature type="binding site" evidence="9">
    <location>
        <position position="294"/>
    </location>
    <ligand>
        <name>K(+)</name>
        <dbReference type="ChEBI" id="CHEBI:29103"/>
    </ligand>
</feature>
<sequence length="313" mass="32612">MKNKVVVIGSLNIDTIQMIDRLPNQGETITVNNQASTFGGKGANQAVAAARQGADVTMIGAVGDDDRGHAFKQLLSDEGISTDYIFTKSQFTGSATIMLEPDGHNTIMVYGGANMNLTSADVEKARNIIANADVIVAQLEVPTEAIVAGFNIAKENGVLTILNPAPITSNLDSSIISSTDLIIPNETEAAALAHTEPTTKQSSLASLTSKLNKVGFSNVVVTLGSDGVYYHVNESADILPIFKVNAVDTTAAGDTFIGTFSANIDENLSNLPSVIRRSCLASSIAVSRSGAIASIPNKKDVDAGLLANAAMTE</sequence>
<organism evidence="13 14">
    <name type="scientific">Leuconostoc suionicum</name>
    <dbReference type="NCBI Taxonomy" id="1511761"/>
    <lineage>
        <taxon>Bacteria</taxon>
        <taxon>Bacillati</taxon>
        <taxon>Bacillota</taxon>
        <taxon>Bacilli</taxon>
        <taxon>Lactobacillales</taxon>
        <taxon>Lactobacillaceae</taxon>
        <taxon>Leuconostoc</taxon>
    </lineage>
</organism>
<dbReference type="CDD" id="cd01174">
    <property type="entry name" value="ribokinase"/>
    <property type="match status" value="1"/>
</dbReference>
<accession>A0A2N9K9M3</accession>
<feature type="binding site" evidence="9">
    <location>
        <begin position="253"/>
        <end position="254"/>
    </location>
    <ligand>
        <name>ATP</name>
        <dbReference type="ChEBI" id="CHEBI:30616"/>
    </ligand>
</feature>
<proteinExistence type="inferred from homology"/>
<comment type="caution">
    <text evidence="9">Lacks conserved residue(s) required for the propagation of feature annotation.</text>
</comment>
<dbReference type="GO" id="GO:0005829">
    <property type="term" value="C:cytosol"/>
    <property type="evidence" value="ECO:0007669"/>
    <property type="project" value="TreeGrafter"/>
</dbReference>